<accession>A0A844ATN8</accession>
<reference evidence="1 2" key="1">
    <citation type="submission" date="2019-10" db="EMBL/GenBank/DDBJ databases">
        <title>Epibacterium sp. nov., isolated from seawater.</title>
        <authorList>
            <person name="Zhang X."/>
            <person name="Li N."/>
        </authorList>
    </citation>
    <scope>NUCLEOTIDE SEQUENCE [LARGE SCALE GENOMIC DNA]</scope>
    <source>
        <strain evidence="1 2">SM1969</strain>
    </source>
</reference>
<comment type="caution">
    <text evidence="1">The sequence shown here is derived from an EMBL/GenBank/DDBJ whole genome shotgun (WGS) entry which is preliminary data.</text>
</comment>
<dbReference type="AlphaFoldDB" id="A0A844ATN8"/>
<organism evidence="1 2">
    <name type="scientific">Tritonibacter aquimaris</name>
    <dbReference type="NCBI Taxonomy" id="2663379"/>
    <lineage>
        <taxon>Bacteria</taxon>
        <taxon>Pseudomonadati</taxon>
        <taxon>Pseudomonadota</taxon>
        <taxon>Alphaproteobacteria</taxon>
        <taxon>Rhodobacterales</taxon>
        <taxon>Paracoccaceae</taxon>
        <taxon>Tritonibacter</taxon>
    </lineage>
</organism>
<name>A0A844ATN8_9RHOB</name>
<dbReference type="RefSeq" id="WP_153548047.1">
    <property type="nucleotide sequence ID" value="NZ_WIXK01000005.1"/>
</dbReference>
<dbReference type="EMBL" id="WIXK01000005">
    <property type="protein sequence ID" value="MQY43157.1"/>
    <property type="molecule type" value="Genomic_DNA"/>
</dbReference>
<evidence type="ECO:0000313" key="1">
    <source>
        <dbReference type="EMBL" id="MQY43157.1"/>
    </source>
</evidence>
<keyword evidence="2" id="KW-1185">Reference proteome</keyword>
<dbReference type="Proteomes" id="UP000436694">
    <property type="component" value="Unassembled WGS sequence"/>
</dbReference>
<sequence length="244" mass="27696">MRIDWSQSSIAERKALAKVTKDVAATTPLSLKKFLNKALGISGDAEWGDLANFRNGKMSRGKSKMLYAYLAKHHYDQAQKLNADLFPWREIHDVEAFIDSHAQKGKLRVVVEDTSLSLVKRKSQRRHIDCYVRPGQGFCFELDTAKSGFVAAFQGYKGTYYPFPLDENGEELVVRVSEGSHKFPVFADCEDDFLTEDEDLGMHHFVFLTSSNRNRLITPEGLPHRLDILDIHAVRIFVGSDQET</sequence>
<proteinExistence type="predicted"/>
<protein>
    <submittedName>
        <fullName evidence="1">Uncharacterized protein</fullName>
    </submittedName>
</protein>
<gene>
    <name evidence="1" type="ORF">GG681_10945</name>
</gene>
<evidence type="ECO:0000313" key="2">
    <source>
        <dbReference type="Proteomes" id="UP000436694"/>
    </source>
</evidence>